<dbReference type="InterPro" id="IPR042432">
    <property type="entry name" value="Coa1_fungi"/>
</dbReference>
<reference evidence="3 4" key="1">
    <citation type="journal article" date="2017" name="Mol. Ecol.">
        <title>Comparative and population genomic landscape of Phellinus noxius: A hypervariable fungus causing root rot in trees.</title>
        <authorList>
            <person name="Chung C.L."/>
            <person name="Lee T.J."/>
            <person name="Akiba M."/>
            <person name="Lee H.H."/>
            <person name="Kuo T.H."/>
            <person name="Liu D."/>
            <person name="Ke H.M."/>
            <person name="Yokoi T."/>
            <person name="Roa M.B."/>
            <person name="Lu M.J."/>
            <person name="Chang Y.Y."/>
            <person name="Ann P.J."/>
            <person name="Tsai J.N."/>
            <person name="Chen C.Y."/>
            <person name="Tzean S.S."/>
            <person name="Ota Y."/>
            <person name="Hattori T."/>
            <person name="Sahashi N."/>
            <person name="Liou R.F."/>
            <person name="Kikuchi T."/>
            <person name="Tsai I.J."/>
        </authorList>
    </citation>
    <scope>NUCLEOTIDE SEQUENCE [LARGE SCALE GENOMIC DNA]</scope>
    <source>
        <strain evidence="3 4">FFPRI411160</strain>
    </source>
</reference>
<dbReference type="AlphaFoldDB" id="A0A286UVN7"/>
<accession>A0A286UVN7</accession>
<dbReference type="STRING" id="2282107.A0A286UVN7"/>
<keyword evidence="2" id="KW-0812">Transmembrane</keyword>
<evidence type="ECO:0000313" key="3">
    <source>
        <dbReference type="EMBL" id="PAV23621.1"/>
    </source>
</evidence>
<dbReference type="EMBL" id="NBII01000001">
    <property type="protein sequence ID" value="PAV23621.1"/>
    <property type="molecule type" value="Genomic_DNA"/>
</dbReference>
<dbReference type="Proteomes" id="UP000217199">
    <property type="component" value="Unassembled WGS sequence"/>
</dbReference>
<protein>
    <submittedName>
        <fullName evidence="3">Cytochrome oxidase complex assembly</fullName>
    </submittedName>
</protein>
<feature type="region of interest" description="Disordered" evidence="1">
    <location>
        <begin position="14"/>
        <end position="50"/>
    </location>
</feature>
<dbReference type="PANTHER" id="PTHR28523:SF1">
    <property type="entry name" value="CYTOCHROME C OXIDASE ASSEMBLY FACTOR 1"/>
    <property type="match status" value="1"/>
</dbReference>
<proteinExistence type="predicted"/>
<keyword evidence="2" id="KW-0472">Membrane</keyword>
<dbReference type="InParanoid" id="A0A286UVN7"/>
<sequence>MSISFAEASALRKAVQQGTRTRNVQHLRSTTSDLSHNNVPRPKSMPEPTTYERVARPGAYYERPRLKRDLPIVQPPWLSLGIFSLLGIAGWWVFIEYSTNQERLASSVVRQVMLNLRESDAVRECLGEGARPEPTWYLNGDPWVNGTINMLQGTVDFSLRVKGSQGAGTLYFTSIRREKGHPFEILRYKIICDNGKEINLPIRITRS</sequence>
<dbReference type="GO" id="GO:0033617">
    <property type="term" value="P:mitochondrial respiratory chain complex IV assembly"/>
    <property type="evidence" value="ECO:0007669"/>
    <property type="project" value="InterPro"/>
</dbReference>
<dbReference type="OrthoDB" id="2100652at2759"/>
<evidence type="ECO:0000256" key="2">
    <source>
        <dbReference type="SAM" id="Phobius"/>
    </source>
</evidence>
<feature type="transmembrane region" description="Helical" evidence="2">
    <location>
        <begin position="77"/>
        <end position="95"/>
    </location>
</feature>
<keyword evidence="4" id="KW-1185">Reference proteome</keyword>
<evidence type="ECO:0000313" key="4">
    <source>
        <dbReference type="Proteomes" id="UP000217199"/>
    </source>
</evidence>
<dbReference type="Pfam" id="PF08695">
    <property type="entry name" value="Coa1"/>
    <property type="match status" value="1"/>
</dbReference>
<comment type="caution">
    <text evidence="3">The sequence shown here is derived from an EMBL/GenBank/DDBJ whole genome shotgun (WGS) entry which is preliminary data.</text>
</comment>
<organism evidence="3 4">
    <name type="scientific">Pyrrhoderma noxium</name>
    <dbReference type="NCBI Taxonomy" id="2282107"/>
    <lineage>
        <taxon>Eukaryota</taxon>
        <taxon>Fungi</taxon>
        <taxon>Dikarya</taxon>
        <taxon>Basidiomycota</taxon>
        <taxon>Agaricomycotina</taxon>
        <taxon>Agaricomycetes</taxon>
        <taxon>Hymenochaetales</taxon>
        <taxon>Hymenochaetaceae</taxon>
        <taxon>Pyrrhoderma</taxon>
    </lineage>
</organism>
<dbReference type="PANTHER" id="PTHR28523">
    <property type="entry name" value="CYTOCHROME C OXIDASE ASSEMBLY FACTOR 1"/>
    <property type="match status" value="1"/>
</dbReference>
<evidence type="ECO:0000256" key="1">
    <source>
        <dbReference type="SAM" id="MobiDB-lite"/>
    </source>
</evidence>
<feature type="compositionally biased region" description="Polar residues" evidence="1">
    <location>
        <begin position="16"/>
        <end position="38"/>
    </location>
</feature>
<name>A0A286UVN7_9AGAM</name>
<dbReference type="InterPro" id="IPR014807">
    <property type="entry name" value="Coa1"/>
</dbReference>
<dbReference type="GO" id="GO:0005743">
    <property type="term" value="C:mitochondrial inner membrane"/>
    <property type="evidence" value="ECO:0007669"/>
    <property type="project" value="TreeGrafter"/>
</dbReference>
<keyword evidence="2" id="KW-1133">Transmembrane helix</keyword>
<gene>
    <name evidence="3" type="ORF">PNOK_0068900</name>
</gene>